<dbReference type="OrthoDB" id="7593450at2"/>
<dbReference type="InterPro" id="IPR010323">
    <property type="entry name" value="DUF924"/>
</dbReference>
<gene>
    <name evidence="1" type="ORF">FPZ52_04055</name>
</gene>
<dbReference type="Gene3D" id="1.25.40.10">
    <property type="entry name" value="Tetratricopeptide repeat domain"/>
    <property type="match status" value="1"/>
</dbReference>
<dbReference type="Pfam" id="PF06041">
    <property type="entry name" value="DUF924"/>
    <property type="match status" value="1"/>
</dbReference>
<dbReference type="Gene3D" id="1.20.58.320">
    <property type="entry name" value="TPR-like"/>
    <property type="match status" value="1"/>
</dbReference>
<proteinExistence type="predicted"/>
<evidence type="ECO:0000313" key="2">
    <source>
        <dbReference type="Proteomes" id="UP000318483"/>
    </source>
</evidence>
<dbReference type="KEGG" id="lit:FPZ52_04055"/>
<dbReference type="EMBL" id="CP042261">
    <property type="protein sequence ID" value="QDY68885.1"/>
    <property type="molecule type" value="Genomic_DNA"/>
</dbReference>
<keyword evidence="2" id="KW-1185">Reference proteome</keyword>
<organism evidence="1 2">
    <name type="scientific">Qingshengfaniella alkalisoli</name>
    <dbReference type="NCBI Taxonomy" id="2599296"/>
    <lineage>
        <taxon>Bacteria</taxon>
        <taxon>Pseudomonadati</taxon>
        <taxon>Pseudomonadota</taxon>
        <taxon>Alphaproteobacteria</taxon>
        <taxon>Rhodobacterales</taxon>
        <taxon>Paracoccaceae</taxon>
        <taxon>Qingshengfaniella</taxon>
    </lineage>
</organism>
<name>A0A5B8I651_9RHOB</name>
<dbReference type="InterPro" id="IPR011990">
    <property type="entry name" value="TPR-like_helical_dom_sf"/>
</dbReference>
<dbReference type="RefSeq" id="WP_146363957.1">
    <property type="nucleotide sequence ID" value="NZ_CP042261.1"/>
</dbReference>
<dbReference type="Proteomes" id="UP000318483">
    <property type="component" value="Chromosome"/>
</dbReference>
<dbReference type="SUPFAM" id="SSF48452">
    <property type="entry name" value="TPR-like"/>
    <property type="match status" value="1"/>
</dbReference>
<dbReference type="AlphaFoldDB" id="A0A5B8I651"/>
<protein>
    <submittedName>
        <fullName evidence="1">DUF924 domain-containing protein</fullName>
    </submittedName>
</protein>
<evidence type="ECO:0000313" key="1">
    <source>
        <dbReference type="EMBL" id="QDY68885.1"/>
    </source>
</evidence>
<reference evidence="1 2" key="1">
    <citation type="submission" date="2019-07" db="EMBL/GenBank/DDBJ databases">
        <title>Litoreibacter alkalisoli sp. nov., isolated from saline-alkaline soil.</title>
        <authorList>
            <person name="Wang S."/>
            <person name="Xu L."/>
            <person name="Xing Y.-T."/>
            <person name="Sun J.-Q."/>
        </authorList>
    </citation>
    <scope>NUCLEOTIDE SEQUENCE [LARGE SCALE GENOMIC DNA]</scope>
    <source>
        <strain evidence="1 2">LN3S51</strain>
    </source>
</reference>
<sequence length="193" mass="22268">MSNAEELLAFWLEDVGPRGWYIRNDDVDRKITERYGALWLEAQEEDHLGWTSTPRATLALLILLDQFPRNMFRGDGKSYATDKLARCVAKKAIEKGWDKRIDGPERQFFYLPLMHSECLTDQDRCVRLMRERMGVEGQSNILHARAHREVVRRFGRFPHRNVELGRNNTPAETAFLSAGGYAALVNDMEKQAA</sequence>
<accession>A0A5B8I651</accession>